<dbReference type="Gene3D" id="3.40.630.30">
    <property type="match status" value="1"/>
</dbReference>
<accession>A0A3S0PAK8</accession>
<evidence type="ECO:0000259" key="1">
    <source>
        <dbReference type="PROSITE" id="PS51186"/>
    </source>
</evidence>
<reference evidence="2 3" key="1">
    <citation type="submission" date="2018-12" db="EMBL/GenBank/DDBJ databases">
        <title>Lysinibacillus antri sp. nov., isolated from a cave soil.</title>
        <authorList>
            <person name="Narsing Rao M.P."/>
            <person name="Zhang H."/>
            <person name="Dong Z.-Y."/>
            <person name="Niu X.-K."/>
            <person name="Zhang K."/>
            <person name="Fang B.-Z."/>
            <person name="Kang Y.-Q."/>
            <person name="Xiao M."/>
            <person name="Li W.-J."/>
        </authorList>
    </citation>
    <scope>NUCLEOTIDE SEQUENCE [LARGE SCALE GENOMIC DNA]</scope>
    <source>
        <strain evidence="2 3">SYSU K30002</strain>
    </source>
</reference>
<dbReference type="InterPro" id="IPR000182">
    <property type="entry name" value="GNAT_dom"/>
</dbReference>
<dbReference type="PROSITE" id="PS51186">
    <property type="entry name" value="GNAT"/>
    <property type="match status" value="1"/>
</dbReference>
<dbReference type="EMBL" id="RYYR01000001">
    <property type="protein sequence ID" value="RUL57093.1"/>
    <property type="molecule type" value="Genomic_DNA"/>
</dbReference>
<dbReference type="AlphaFoldDB" id="A0A3S0PAK8"/>
<sequence>MIRKLTSNDHKNVMALVNKKPAENLFIIGDIEAYGYETEFQSVWGEFNDSGELVAILLQYETNYIPYAESKFDAKAFAKIINSDPRMRELSGLKEVVLQIKPLIQRKLRSENSFYYAKCQQLQITKSDKELEHVQKLTIDEVEENVQLLKSVPEFKTATITVESKKRALEDKTGRIYYIRVDGVMATTASTTAENSSSAMVIAVATKEEYKRKGLATDCMLKLCKDLLAEGKELCLFYDNPEAGKIYKRLGFEDIGFWNMYRYESIEI</sequence>
<dbReference type="GO" id="GO:0016747">
    <property type="term" value="F:acyltransferase activity, transferring groups other than amino-acyl groups"/>
    <property type="evidence" value="ECO:0007669"/>
    <property type="project" value="InterPro"/>
</dbReference>
<comment type="caution">
    <text evidence="2">The sequence shown here is derived from an EMBL/GenBank/DDBJ whole genome shotgun (WGS) entry which is preliminary data.</text>
</comment>
<keyword evidence="2" id="KW-0808">Transferase</keyword>
<organism evidence="2 3">
    <name type="scientific">Lysinibacillus antri</name>
    <dbReference type="NCBI Taxonomy" id="2498145"/>
    <lineage>
        <taxon>Bacteria</taxon>
        <taxon>Bacillati</taxon>
        <taxon>Bacillota</taxon>
        <taxon>Bacilli</taxon>
        <taxon>Bacillales</taxon>
        <taxon>Bacillaceae</taxon>
        <taxon>Lysinibacillus</taxon>
    </lineage>
</organism>
<name>A0A3S0PAK8_9BACI</name>
<dbReference type="InterPro" id="IPR027365">
    <property type="entry name" value="GNAT_acetyltra_YdfB-like"/>
</dbReference>
<evidence type="ECO:0000313" key="2">
    <source>
        <dbReference type="EMBL" id="RUL57093.1"/>
    </source>
</evidence>
<dbReference type="RefSeq" id="WP_126657207.1">
    <property type="nucleotide sequence ID" value="NZ_RYYR01000001.1"/>
</dbReference>
<dbReference type="Proteomes" id="UP000287910">
    <property type="component" value="Unassembled WGS sequence"/>
</dbReference>
<dbReference type="Pfam" id="PF12746">
    <property type="entry name" value="GNAT_acetyltran"/>
    <property type="match status" value="1"/>
</dbReference>
<evidence type="ECO:0000313" key="3">
    <source>
        <dbReference type="Proteomes" id="UP000287910"/>
    </source>
</evidence>
<dbReference type="SUPFAM" id="SSF55729">
    <property type="entry name" value="Acyl-CoA N-acyltransferases (Nat)"/>
    <property type="match status" value="1"/>
</dbReference>
<protein>
    <submittedName>
        <fullName evidence="2">GNAT family N-acetyltransferase</fullName>
    </submittedName>
</protein>
<dbReference type="InterPro" id="IPR016181">
    <property type="entry name" value="Acyl_CoA_acyltransferase"/>
</dbReference>
<proteinExistence type="predicted"/>
<gene>
    <name evidence="2" type="ORF">EK386_01355</name>
</gene>
<feature type="domain" description="N-acetyltransferase" evidence="1">
    <location>
        <begin position="132"/>
        <end position="268"/>
    </location>
</feature>
<keyword evidence="3" id="KW-1185">Reference proteome</keyword>